<gene>
    <name evidence="1" type="ORF">E5358_05205</name>
</gene>
<evidence type="ECO:0000313" key="2">
    <source>
        <dbReference type="Proteomes" id="UP000308886"/>
    </source>
</evidence>
<sequence>MKILVLENDNHDFHLLKHLLEDIRPEAEIIGPISTVEQAKDYLQYCHYGIDIIITDIRLNDGLCFDALNHAPEDTPVIFTTTYGDHALQAFGYNSLSYLLKPIDSETLSQALDKARKLLRPHRKRQVSSTAGESSYRERFLVKSTKGEKVILIANIRYIVSEQKTTYIKLQDGTSYALPKTLDEVAGMLNPKFFMRVDRKYIIPLGQVAGTERLENGKMSICLKGDSHPEIIVSRTRKAEVCKWLAGK</sequence>
<keyword evidence="2" id="KW-1185">Reference proteome</keyword>
<dbReference type="Proteomes" id="UP000308886">
    <property type="component" value="Unassembled WGS sequence"/>
</dbReference>
<protein>
    <submittedName>
        <fullName evidence="1">Response regulator transcription factor</fullName>
    </submittedName>
</protein>
<dbReference type="EMBL" id="SRZC01000006">
    <property type="protein sequence ID" value="TGX83056.1"/>
    <property type="molecule type" value="Genomic_DNA"/>
</dbReference>
<evidence type="ECO:0000313" key="1">
    <source>
        <dbReference type="EMBL" id="TGX83056.1"/>
    </source>
</evidence>
<name>A0AC61QRL0_9BACT</name>
<organism evidence="1 2">
    <name type="scientific">Palleniella muris</name>
    <dbReference type="NCBI Taxonomy" id="3038145"/>
    <lineage>
        <taxon>Bacteria</taxon>
        <taxon>Pseudomonadati</taxon>
        <taxon>Bacteroidota</taxon>
        <taxon>Bacteroidia</taxon>
        <taxon>Bacteroidales</taxon>
        <taxon>Prevotellaceae</taxon>
        <taxon>Palleniella</taxon>
    </lineage>
</organism>
<comment type="caution">
    <text evidence="1">The sequence shown here is derived from an EMBL/GenBank/DDBJ whole genome shotgun (WGS) entry which is preliminary data.</text>
</comment>
<proteinExistence type="predicted"/>
<accession>A0AC61QRL0</accession>
<reference evidence="1" key="1">
    <citation type="submission" date="2019-04" db="EMBL/GenBank/DDBJ databases">
        <title>Microbes associate with the intestines of laboratory mice.</title>
        <authorList>
            <person name="Navarre W."/>
            <person name="Wong E."/>
            <person name="Huang K."/>
            <person name="Tropini C."/>
            <person name="Ng K."/>
            <person name="Yu B."/>
        </authorList>
    </citation>
    <scope>NUCLEOTIDE SEQUENCE</scope>
    <source>
        <strain evidence="1">NM73_A23</strain>
    </source>
</reference>